<dbReference type="NCBIfam" id="TIGR00035">
    <property type="entry name" value="asp_race"/>
    <property type="match status" value="1"/>
</dbReference>
<dbReference type="InterPro" id="IPR001920">
    <property type="entry name" value="Asp/Glu_race"/>
</dbReference>
<evidence type="ECO:0000256" key="1">
    <source>
        <dbReference type="ARBA" id="ARBA00007847"/>
    </source>
</evidence>
<evidence type="ECO:0000256" key="2">
    <source>
        <dbReference type="ARBA" id="ARBA00023235"/>
    </source>
</evidence>
<dbReference type="PATRIC" id="fig|1423755.3.peg.1647"/>
<dbReference type="AlphaFoldDB" id="A0A0R1WNP0"/>
<dbReference type="EMBL" id="AZGD01000038">
    <property type="protein sequence ID" value="KRM19544.1"/>
    <property type="molecule type" value="Genomic_DNA"/>
</dbReference>
<gene>
    <name evidence="3" type="ORF">FC40_GL001558</name>
</gene>
<evidence type="ECO:0000313" key="4">
    <source>
        <dbReference type="Proteomes" id="UP000051054"/>
    </source>
</evidence>
<dbReference type="Pfam" id="PF01177">
    <property type="entry name" value="Asp_Glu_race"/>
    <property type="match status" value="1"/>
</dbReference>
<name>A0A0R1WNP0_9LACO</name>
<comment type="caution">
    <text evidence="3">The sequence shown here is derived from an EMBL/GenBank/DDBJ whole genome shotgun (WGS) entry which is preliminary data.</text>
</comment>
<comment type="similarity">
    <text evidence="1">Belongs to the aspartate/glutamate racemases family.</text>
</comment>
<dbReference type="GO" id="GO:0047661">
    <property type="term" value="F:amino-acid racemase activity"/>
    <property type="evidence" value="ECO:0007669"/>
    <property type="project" value="InterPro"/>
</dbReference>
<dbReference type="InterPro" id="IPR004380">
    <property type="entry name" value="Asp_race"/>
</dbReference>
<organism evidence="3 4">
    <name type="scientific">Ligilactobacillus hayakitensis DSM 18933 = JCM 14209</name>
    <dbReference type="NCBI Taxonomy" id="1423755"/>
    <lineage>
        <taxon>Bacteria</taxon>
        <taxon>Bacillati</taxon>
        <taxon>Bacillota</taxon>
        <taxon>Bacilli</taxon>
        <taxon>Lactobacillales</taxon>
        <taxon>Lactobacillaceae</taxon>
        <taxon>Ligilactobacillus</taxon>
    </lineage>
</organism>
<dbReference type="InterPro" id="IPR015942">
    <property type="entry name" value="Asp/Glu/hydantoin_racemase"/>
</dbReference>
<dbReference type="PANTHER" id="PTHR21198">
    <property type="entry name" value="GLUTAMATE RACEMASE"/>
    <property type="match status" value="1"/>
</dbReference>
<protein>
    <submittedName>
        <fullName evidence="3">Aspartate racemase</fullName>
    </submittedName>
</protein>
<dbReference type="PANTHER" id="PTHR21198:SF7">
    <property type="entry name" value="ASPARTATE-GLUTAMATE RACEMASE FAMILY"/>
    <property type="match status" value="1"/>
</dbReference>
<dbReference type="OrthoDB" id="9803739at2"/>
<dbReference type="RefSeq" id="WP_025022572.1">
    <property type="nucleotide sequence ID" value="NZ_AZGD01000038.1"/>
</dbReference>
<keyword evidence="4" id="KW-1185">Reference proteome</keyword>
<dbReference type="STRING" id="1423755.FC40_GL001558"/>
<dbReference type="SUPFAM" id="SSF53681">
    <property type="entry name" value="Aspartate/glutamate racemase"/>
    <property type="match status" value="2"/>
</dbReference>
<evidence type="ECO:0000313" key="3">
    <source>
        <dbReference type="EMBL" id="KRM19544.1"/>
    </source>
</evidence>
<dbReference type="eggNOG" id="COG1794">
    <property type="taxonomic scope" value="Bacteria"/>
</dbReference>
<reference evidence="3 4" key="1">
    <citation type="journal article" date="2015" name="Genome Announc.">
        <title>Expanding the biotechnology potential of lactobacilli through comparative genomics of 213 strains and associated genera.</title>
        <authorList>
            <person name="Sun Z."/>
            <person name="Harris H.M."/>
            <person name="McCann A."/>
            <person name="Guo C."/>
            <person name="Argimon S."/>
            <person name="Zhang W."/>
            <person name="Yang X."/>
            <person name="Jeffery I.B."/>
            <person name="Cooney J.C."/>
            <person name="Kagawa T.F."/>
            <person name="Liu W."/>
            <person name="Song Y."/>
            <person name="Salvetti E."/>
            <person name="Wrobel A."/>
            <person name="Rasinkangas P."/>
            <person name="Parkhill J."/>
            <person name="Rea M.C."/>
            <person name="O'Sullivan O."/>
            <person name="Ritari J."/>
            <person name="Douillard F.P."/>
            <person name="Paul Ross R."/>
            <person name="Yang R."/>
            <person name="Briner A.E."/>
            <person name="Felis G.E."/>
            <person name="de Vos W.M."/>
            <person name="Barrangou R."/>
            <person name="Klaenhammer T.R."/>
            <person name="Caufield P.W."/>
            <person name="Cui Y."/>
            <person name="Zhang H."/>
            <person name="O'Toole P.W."/>
        </authorList>
    </citation>
    <scope>NUCLEOTIDE SEQUENCE [LARGE SCALE GENOMIC DNA]</scope>
    <source>
        <strain evidence="3 4">DSM 18933</strain>
    </source>
</reference>
<dbReference type="Gene3D" id="3.40.50.1860">
    <property type="match status" value="2"/>
</dbReference>
<keyword evidence="2" id="KW-0413">Isomerase</keyword>
<proteinExistence type="inferred from homology"/>
<dbReference type="Proteomes" id="UP000051054">
    <property type="component" value="Unassembled WGS sequence"/>
</dbReference>
<accession>A0A0R1WNP0</accession>
<sequence length="236" mass="26938">MKNFFTIIGGMGTMATESYIHQLNLRTPAKKDQDYLNYILVNHATMPDRTAYILNHSQPSPKEPLIEDFKQQAALKPDFFTLPCNTAHYFYDALQEAVDVPILHMPRLAVQEIKHKFPNAKKVGIIATQGTLYDGVYDKEILDAGYELVKPSKEIEAMTMELIYDDIKEQDIVDAKLYRQTVLDMLEKMDCDVVILGCTELSLAQEREPIEDLPIIDSQSILVDKTIELALENRKN</sequence>